<evidence type="ECO:0000256" key="8">
    <source>
        <dbReference type="PROSITE-ProRule" id="PRU01145"/>
    </source>
</evidence>
<evidence type="ECO:0000256" key="5">
    <source>
        <dbReference type="ARBA" id="ARBA00022833"/>
    </source>
</evidence>
<comment type="subcellular location">
    <subcellularLocation>
        <location evidence="1">Nucleus</location>
    </subcellularLocation>
</comment>
<gene>
    <name evidence="11" type="ORF">C8A04DRAFT_8760</name>
</gene>
<dbReference type="Gene3D" id="3.30.1490.490">
    <property type="match status" value="1"/>
</dbReference>
<dbReference type="GeneID" id="87821846"/>
<dbReference type="PANTHER" id="PTHR13100">
    <property type="entry name" value="CELL GROWTH-REGULATING NUCLEOLAR PROTEIN LYAR"/>
    <property type="match status" value="1"/>
</dbReference>
<evidence type="ECO:0000313" key="12">
    <source>
        <dbReference type="Proteomes" id="UP001302676"/>
    </source>
</evidence>
<reference evidence="11" key="1">
    <citation type="journal article" date="2023" name="Mol. Phylogenet. Evol.">
        <title>Genome-scale phylogeny and comparative genomics of the fungal order Sordariales.</title>
        <authorList>
            <person name="Hensen N."/>
            <person name="Bonometti L."/>
            <person name="Westerberg I."/>
            <person name="Brannstrom I.O."/>
            <person name="Guillou S."/>
            <person name="Cros-Aarteil S."/>
            <person name="Calhoun S."/>
            <person name="Haridas S."/>
            <person name="Kuo A."/>
            <person name="Mondo S."/>
            <person name="Pangilinan J."/>
            <person name="Riley R."/>
            <person name="LaButti K."/>
            <person name="Andreopoulos B."/>
            <person name="Lipzen A."/>
            <person name="Chen C."/>
            <person name="Yan M."/>
            <person name="Daum C."/>
            <person name="Ng V."/>
            <person name="Clum A."/>
            <person name="Steindorff A."/>
            <person name="Ohm R.A."/>
            <person name="Martin F."/>
            <person name="Silar P."/>
            <person name="Natvig D.O."/>
            <person name="Lalanne C."/>
            <person name="Gautier V."/>
            <person name="Ament-Velasquez S.L."/>
            <person name="Kruys A."/>
            <person name="Hutchinson M.I."/>
            <person name="Powell A.J."/>
            <person name="Barry K."/>
            <person name="Miller A.N."/>
            <person name="Grigoriev I.V."/>
            <person name="Debuchy R."/>
            <person name="Gladieux P."/>
            <person name="Hiltunen Thoren M."/>
            <person name="Johannesson H."/>
        </authorList>
    </citation>
    <scope>NUCLEOTIDE SEQUENCE</scope>
    <source>
        <strain evidence="11">CBS 141.50</strain>
    </source>
</reference>
<feature type="region of interest" description="Disordered" evidence="9">
    <location>
        <begin position="111"/>
        <end position="136"/>
    </location>
</feature>
<keyword evidence="4 8" id="KW-0863">Zinc-finger</keyword>
<evidence type="ECO:0000256" key="7">
    <source>
        <dbReference type="ARBA" id="ARBA00061084"/>
    </source>
</evidence>
<dbReference type="Proteomes" id="UP001302676">
    <property type="component" value="Unassembled WGS sequence"/>
</dbReference>
<evidence type="ECO:0000259" key="10">
    <source>
        <dbReference type="Pfam" id="PF08790"/>
    </source>
</evidence>
<dbReference type="InterPro" id="IPR036236">
    <property type="entry name" value="Znf_C2H2_sf"/>
</dbReference>
<dbReference type="AlphaFoldDB" id="A0AAN6ZR76"/>
<keyword evidence="2" id="KW-0479">Metal-binding</keyword>
<reference evidence="11" key="2">
    <citation type="submission" date="2023-05" db="EMBL/GenBank/DDBJ databases">
        <authorList>
            <consortium name="Lawrence Berkeley National Laboratory"/>
            <person name="Steindorff A."/>
            <person name="Hensen N."/>
            <person name="Bonometti L."/>
            <person name="Westerberg I."/>
            <person name="Brannstrom I.O."/>
            <person name="Guillou S."/>
            <person name="Cros-Aarteil S."/>
            <person name="Calhoun S."/>
            <person name="Haridas S."/>
            <person name="Kuo A."/>
            <person name="Mondo S."/>
            <person name="Pangilinan J."/>
            <person name="Riley R."/>
            <person name="Labutti K."/>
            <person name="Andreopoulos B."/>
            <person name="Lipzen A."/>
            <person name="Chen C."/>
            <person name="Yanf M."/>
            <person name="Daum C."/>
            <person name="Ng V."/>
            <person name="Clum A."/>
            <person name="Ohm R."/>
            <person name="Martin F."/>
            <person name="Silar P."/>
            <person name="Natvig D."/>
            <person name="Lalanne C."/>
            <person name="Gautier V."/>
            <person name="Ament-Velasquez S.L."/>
            <person name="Kruys A."/>
            <person name="Hutchinson M.I."/>
            <person name="Powell A.J."/>
            <person name="Barry K."/>
            <person name="Miller A.N."/>
            <person name="Grigoriev I.V."/>
            <person name="Debuchy R."/>
            <person name="Gladieux P."/>
            <person name="Thoren M.H."/>
            <person name="Johannesson H."/>
        </authorList>
    </citation>
    <scope>NUCLEOTIDE SEQUENCE</scope>
    <source>
        <strain evidence="11">CBS 141.50</strain>
    </source>
</reference>
<dbReference type="InterPro" id="IPR014898">
    <property type="entry name" value="Znf_C2H2_LYAR"/>
</dbReference>
<name>A0AAN6ZR76_9PEZI</name>
<feature type="compositionally biased region" description="Basic and acidic residues" evidence="9">
    <location>
        <begin position="353"/>
        <end position="374"/>
    </location>
</feature>
<comment type="similarity">
    <text evidence="7">Belongs to the UPF0743 family.</text>
</comment>
<keyword evidence="6" id="KW-0539">Nucleus</keyword>
<feature type="region of interest" description="Disordered" evidence="9">
    <location>
        <begin position="64"/>
        <end position="87"/>
    </location>
</feature>
<evidence type="ECO:0000256" key="6">
    <source>
        <dbReference type="ARBA" id="ARBA00023242"/>
    </source>
</evidence>
<evidence type="ECO:0000256" key="4">
    <source>
        <dbReference type="ARBA" id="ARBA00022771"/>
    </source>
</evidence>
<dbReference type="Pfam" id="PF08790">
    <property type="entry name" value="zf-LYAR"/>
    <property type="match status" value="1"/>
</dbReference>
<evidence type="ECO:0000256" key="3">
    <source>
        <dbReference type="ARBA" id="ARBA00022737"/>
    </source>
</evidence>
<keyword evidence="3" id="KW-0677">Repeat</keyword>
<feature type="domain" description="Zinc finger C2H2 LYAR-type" evidence="10">
    <location>
        <begin position="30"/>
        <end position="57"/>
    </location>
</feature>
<dbReference type="GO" id="GO:0006364">
    <property type="term" value="P:rRNA processing"/>
    <property type="evidence" value="ECO:0007669"/>
    <property type="project" value="TreeGrafter"/>
</dbReference>
<feature type="region of interest" description="Disordered" evidence="9">
    <location>
        <begin position="213"/>
        <end position="232"/>
    </location>
</feature>
<dbReference type="InterPro" id="IPR039999">
    <property type="entry name" value="LYAR"/>
</dbReference>
<dbReference type="GO" id="GO:0000122">
    <property type="term" value="P:negative regulation of transcription by RNA polymerase II"/>
    <property type="evidence" value="ECO:0007669"/>
    <property type="project" value="TreeGrafter"/>
</dbReference>
<feature type="compositionally biased region" description="Polar residues" evidence="9">
    <location>
        <begin position="77"/>
        <end position="87"/>
    </location>
</feature>
<accession>A0AAN6ZR76</accession>
<feature type="compositionally biased region" description="Basic residues" evidence="9">
    <location>
        <begin position="286"/>
        <end position="295"/>
    </location>
</feature>
<organism evidence="11 12">
    <name type="scientific">Dichotomopilus funicola</name>
    <dbReference type="NCBI Taxonomy" id="1934379"/>
    <lineage>
        <taxon>Eukaryota</taxon>
        <taxon>Fungi</taxon>
        <taxon>Dikarya</taxon>
        <taxon>Ascomycota</taxon>
        <taxon>Pezizomycotina</taxon>
        <taxon>Sordariomycetes</taxon>
        <taxon>Sordariomycetidae</taxon>
        <taxon>Sordariales</taxon>
        <taxon>Chaetomiaceae</taxon>
        <taxon>Dichotomopilus</taxon>
    </lineage>
</organism>
<dbReference type="PROSITE" id="PS51804">
    <property type="entry name" value="ZF_C2HC_LYAR"/>
    <property type="match status" value="2"/>
</dbReference>
<dbReference type="GO" id="GO:0008270">
    <property type="term" value="F:zinc ion binding"/>
    <property type="evidence" value="ECO:0007669"/>
    <property type="project" value="UniProtKB-KW"/>
</dbReference>
<dbReference type="RefSeq" id="XP_062641293.1">
    <property type="nucleotide sequence ID" value="XM_062785233.1"/>
</dbReference>
<evidence type="ECO:0000256" key="1">
    <source>
        <dbReference type="ARBA" id="ARBA00004123"/>
    </source>
</evidence>
<dbReference type="EMBL" id="MU853555">
    <property type="protein sequence ID" value="KAK4147922.1"/>
    <property type="molecule type" value="Genomic_DNA"/>
</dbReference>
<sequence>MVSFSCEACGDVLTKKKLDPHRSRCHGATFTCIDCMVYFPGAEYRSHTSCMTEAQKYQGALYREKKGKGQHPPATPTPQVAKNDTNPKMVQPAYVEDAADEFGSWRDYEQRTDDDNQSIDDPLPEAPTPPSANDADADVNVFDFLVANPTPTASHVSLPATAPLPPSEEKQLVRFDPEANGITDTPKEAITAMVQYDNDQVPSHFETPAPRFQRRKVKETEKDAKKDKKRKRLHIETDHIMTDAPPMLHTGLTGGINRMMSRPTVFPPSPDYSGGDVAETPASPLKKSKSKHTRSSKPAESLGNSLMAMIAATAKPNKSTSTTKKRSKTKSTSSPSKPKKKKRSGSTTTKAIEAPKEQKLIEFRPASKDGKDESGTMVVYKPRAEHFLSFVNKGPESERGCSVNKALKRYHRERVAAGVPVSKLMEEKELWRSLRMRKNERGEIVLFCIDDDEKENS</sequence>
<keyword evidence="5" id="KW-0862">Zinc</keyword>
<dbReference type="SUPFAM" id="SSF57667">
    <property type="entry name" value="beta-beta-alpha zinc fingers"/>
    <property type="match status" value="2"/>
</dbReference>
<keyword evidence="12" id="KW-1185">Reference proteome</keyword>
<dbReference type="PANTHER" id="PTHR13100:SF10">
    <property type="entry name" value="CELL GROWTH-REGULATING NUCLEOLAR PROTEIN"/>
    <property type="match status" value="1"/>
</dbReference>
<dbReference type="GO" id="GO:0005730">
    <property type="term" value="C:nucleolus"/>
    <property type="evidence" value="ECO:0007669"/>
    <property type="project" value="TreeGrafter"/>
</dbReference>
<evidence type="ECO:0000256" key="9">
    <source>
        <dbReference type="SAM" id="MobiDB-lite"/>
    </source>
</evidence>
<feature type="region of interest" description="Disordered" evidence="9">
    <location>
        <begin position="244"/>
        <end position="374"/>
    </location>
</feature>
<dbReference type="FunFam" id="3.30.1490.490:FF:000001">
    <property type="entry name" value="cell growth-regulating nucleolar protein-like"/>
    <property type="match status" value="1"/>
</dbReference>
<proteinExistence type="inferred from homology"/>
<dbReference type="GO" id="GO:0003677">
    <property type="term" value="F:DNA binding"/>
    <property type="evidence" value="ECO:0007669"/>
    <property type="project" value="InterPro"/>
</dbReference>
<comment type="caution">
    <text evidence="11">The sequence shown here is derived from an EMBL/GenBank/DDBJ whole genome shotgun (WGS) entry which is preliminary data.</text>
</comment>
<evidence type="ECO:0000313" key="11">
    <source>
        <dbReference type="EMBL" id="KAK4147922.1"/>
    </source>
</evidence>
<evidence type="ECO:0000256" key="2">
    <source>
        <dbReference type="ARBA" id="ARBA00022723"/>
    </source>
</evidence>
<protein>
    <recommendedName>
        <fullName evidence="10">Zinc finger C2H2 LYAR-type domain-containing protein</fullName>
    </recommendedName>
</protein>